<evidence type="ECO:0000313" key="1">
    <source>
        <dbReference type="EMBL" id="GHC38648.1"/>
    </source>
</evidence>
<dbReference type="EMBL" id="BMVB01000003">
    <property type="protein sequence ID" value="GHC38648.1"/>
    <property type="molecule type" value="Genomic_DNA"/>
</dbReference>
<comment type="caution">
    <text evidence="1">The sequence shown here is derived from an EMBL/GenBank/DDBJ whole genome shotgun (WGS) entry which is preliminary data.</text>
</comment>
<reference evidence="1" key="2">
    <citation type="submission" date="2020-09" db="EMBL/GenBank/DDBJ databases">
        <authorList>
            <person name="Sun Q."/>
            <person name="Ohkuma M."/>
        </authorList>
    </citation>
    <scope>NUCLEOTIDE SEQUENCE</scope>
    <source>
        <strain evidence="1">JCM 4633</strain>
    </source>
</reference>
<dbReference type="AlphaFoldDB" id="A0A918TAT8"/>
<accession>A0A918TAT8</accession>
<evidence type="ECO:0000313" key="2">
    <source>
        <dbReference type="Proteomes" id="UP000646244"/>
    </source>
</evidence>
<sequence length="250" mass="28499">MSCDTTDVYLRLDAALARVATAFRGMTARPDESNCECHWGSAEELALLMTPDTELDPDLLYRTWSACDWKDHAAVLRRILPQFTPALVRGDVDVGLLPEEVGRSFARSQWQQWPAQQRDAVREFLCAWWAHTLVDPEPVAPAHSVFVVCAEASADVGSWLSVWEATDHPSADRHLAEAVDLWEYDLLCDELPWSAWDNKDDMCRELARWLVRHAPARLRSRGAPKRLIHRVRLLGLSLADRWADPPAYRF</sequence>
<organism evidence="1 2">
    <name type="scientific">Streptomyces cinnamoneus</name>
    <name type="common">Streptoverticillium cinnamoneum</name>
    <dbReference type="NCBI Taxonomy" id="53446"/>
    <lineage>
        <taxon>Bacteria</taxon>
        <taxon>Bacillati</taxon>
        <taxon>Actinomycetota</taxon>
        <taxon>Actinomycetes</taxon>
        <taxon>Kitasatosporales</taxon>
        <taxon>Streptomycetaceae</taxon>
        <taxon>Streptomyces</taxon>
        <taxon>Streptomyces cinnamoneus group</taxon>
    </lineage>
</organism>
<reference evidence="1" key="1">
    <citation type="journal article" date="2014" name="Int. J. Syst. Evol. Microbiol.">
        <title>Complete genome sequence of Corynebacterium casei LMG S-19264T (=DSM 44701T), isolated from a smear-ripened cheese.</title>
        <authorList>
            <consortium name="US DOE Joint Genome Institute (JGI-PGF)"/>
            <person name="Walter F."/>
            <person name="Albersmeier A."/>
            <person name="Kalinowski J."/>
            <person name="Ruckert C."/>
        </authorList>
    </citation>
    <scope>NUCLEOTIDE SEQUENCE</scope>
    <source>
        <strain evidence="1">JCM 4633</strain>
    </source>
</reference>
<protein>
    <submittedName>
        <fullName evidence="1">Uncharacterized protein</fullName>
    </submittedName>
</protein>
<name>A0A918TAT8_STRCJ</name>
<proteinExistence type="predicted"/>
<dbReference type="Proteomes" id="UP000646244">
    <property type="component" value="Unassembled WGS sequence"/>
</dbReference>
<gene>
    <name evidence="1" type="ORF">GCM10010507_10290</name>
</gene>